<keyword evidence="1 2" id="KW-0238">DNA-binding</keyword>
<evidence type="ECO:0000256" key="2">
    <source>
        <dbReference type="PROSITE-ProRule" id="PRU00335"/>
    </source>
</evidence>
<dbReference type="PANTHER" id="PTHR30055">
    <property type="entry name" value="HTH-TYPE TRANSCRIPTIONAL REGULATOR RUTR"/>
    <property type="match status" value="1"/>
</dbReference>
<organism evidence="4 5">
    <name type="scientific">Nocardioides nanhaiensis</name>
    <dbReference type="NCBI Taxonomy" id="1476871"/>
    <lineage>
        <taxon>Bacteria</taxon>
        <taxon>Bacillati</taxon>
        <taxon>Actinomycetota</taxon>
        <taxon>Actinomycetes</taxon>
        <taxon>Propionibacteriales</taxon>
        <taxon>Nocardioidaceae</taxon>
        <taxon>Nocardioides</taxon>
    </lineage>
</organism>
<reference evidence="5" key="1">
    <citation type="journal article" date="2019" name="Int. J. Syst. Evol. Microbiol.">
        <title>The Global Catalogue of Microorganisms (GCM) 10K type strain sequencing project: providing services to taxonomists for standard genome sequencing and annotation.</title>
        <authorList>
            <consortium name="The Broad Institute Genomics Platform"/>
            <consortium name="The Broad Institute Genome Sequencing Center for Infectious Disease"/>
            <person name="Wu L."/>
            <person name="Ma J."/>
        </authorList>
    </citation>
    <scope>NUCLEOTIDE SEQUENCE [LARGE SCALE GENOMIC DNA]</scope>
    <source>
        <strain evidence="5">JCM 18127</strain>
    </source>
</reference>
<dbReference type="InterPro" id="IPR001647">
    <property type="entry name" value="HTH_TetR"/>
</dbReference>
<dbReference type="SUPFAM" id="SSF46689">
    <property type="entry name" value="Homeodomain-like"/>
    <property type="match status" value="1"/>
</dbReference>
<name>A0ABP8W129_9ACTN</name>
<sequence>MSADDSQEPTGRMSAADRRSQVLAAAVQAFAAGGYHGTSTDAVARQAGVSQPYVVRMFGTKLELFLEVFDHAVARIHDAFAGVAAQDGFDVATEDGVAQLGEAYTDLVADQALLQVMMHGFSAGSVPEIAAHARTGMARISATLRSTGLDDDSVRDFIAHGMLLNVMLAMRSPEHLGADPDLDALTVCTFGEALPGPAEV</sequence>
<protein>
    <submittedName>
        <fullName evidence="4">TetR family transcriptional regulator</fullName>
    </submittedName>
</protein>
<dbReference type="Pfam" id="PF00440">
    <property type="entry name" value="TetR_N"/>
    <property type="match status" value="1"/>
</dbReference>
<feature type="domain" description="HTH tetR-type" evidence="3">
    <location>
        <begin position="16"/>
        <end position="76"/>
    </location>
</feature>
<dbReference type="Proteomes" id="UP001500621">
    <property type="component" value="Unassembled WGS sequence"/>
</dbReference>
<dbReference type="Gene3D" id="1.10.357.10">
    <property type="entry name" value="Tetracycline Repressor, domain 2"/>
    <property type="match status" value="1"/>
</dbReference>
<dbReference type="RefSeq" id="WP_345263956.1">
    <property type="nucleotide sequence ID" value="NZ_BAABIM010000001.1"/>
</dbReference>
<keyword evidence="5" id="KW-1185">Reference proteome</keyword>
<evidence type="ECO:0000313" key="4">
    <source>
        <dbReference type="EMBL" id="GAA4677641.1"/>
    </source>
</evidence>
<feature type="DNA-binding region" description="H-T-H motif" evidence="2">
    <location>
        <begin position="39"/>
        <end position="58"/>
    </location>
</feature>
<evidence type="ECO:0000256" key="1">
    <source>
        <dbReference type="ARBA" id="ARBA00023125"/>
    </source>
</evidence>
<accession>A0ABP8W129</accession>
<dbReference type="InterPro" id="IPR009057">
    <property type="entry name" value="Homeodomain-like_sf"/>
</dbReference>
<evidence type="ECO:0000259" key="3">
    <source>
        <dbReference type="PROSITE" id="PS50977"/>
    </source>
</evidence>
<dbReference type="PANTHER" id="PTHR30055:SF146">
    <property type="entry name" value="HTH-TYPE TRANSCRIPTIONAL DUAL REGULATOR CECR"/>
    <property type="match status" value="1"/>
</dbReference>
<dbReference type="InterPro" id="IPR050109">
    <property type="entry name" value="HTH-type_TetR-like_transc_reg"/>
</dbReference>
<dbReference type="PRINTS" id="PR00455">
    <property type="entry name" value="HTHTETR"/>
</dbReference>
<dbReference type="PROSITE" id="PS50977">
    <property type="entry name" value="HTH_TETR_2"/>
    <property type="match status" value="1"/>
</dbReference>
<evidence type="ECO:0000313" key="5">
    <source>
        <dbReference type="Proteomes" id="UP001500621"/>
    </source>
</evidence>
<comment type="caution">
    <text evidence="4">The sequence shown here is derived from an EMBL/GenBank/DDBJ whole genome shotgun (WGS) entry which is preliminary data.</text>
</comment>
<dbReference type="EMBL" id="BAABIM010000001">
    <property type="protein sequence ID" value="GAA4677641.1"/>
    <property type="molecule type" value="Genomic_DNA"/>
</dbReference>
<proteinExistence type="predicted"/>
<gene>
    <name evidence="4" type="ORF">GCM10023226_13610</name>
</gene>